<evidence type="ECO:0000256" key="1">
    <source>
        <dbReference type="SAM" id="MobiDB-lite"/>
    </source>
</evidence>
<dbReference type="EMBL" id="JASNQZ010000012">
    <property type="protein sequence ID" value="KAL0949299.1"/>
    <property type="molecule type" value="Genomic_DNA"/>
</dbReference>
<comment type="caution">
    <text evidence="2">The sequence shown here is derived from an EMBL/GenBank/DDBJ whole genome shotgun (WGS) entry which is preliminary data.</text>
</comment>
<dbReference type="PANTHER" id="PTHR21310">
    <property type="entry name" value="AMINOGLYCOSIDE PHOSPHOTRANSFERASE-RELATED-RELATED"/>
    <property type="match status" value="1"/>
</dbReference>
<organism evidence="2 3">
    <name type="scientific">Hohenbuehelia grisea</name>
    <dbReference type="NCBI Taxonomy" id="104357"/>
    <lineage>
        <taxon>Eukaryota</taxon>
        <taxon>Fungi</taxon>
        <taxon>Dikarya</taxon>
        <taxon>Basidiomycota</taxon>
        <taxon>Agaricomycotina</taxon>
        <taxon>Agaricomycetes</taxon>
        <taxon>Agaricomycetidae</taxon>
        <taxon>Agaricales</taxon>
        <taxon>Pleurotineae</taxon>
        <taxon>Pleurotaceae</taxon>
        <taxon>Hohenbuehelia</taxon>
    </lineage>
</organism>
<gene>
    <name evidence="2" type="ORF">HGRIS_009375</name>
</gene>
<dbReference type="InterPro" id="IPR051678">
    <property type="entry name" value="AGP_Transferase"/>
</dbReference>
<feature type="region of interest" description="Disordered" evidence="1">
    <location>
        <begin position="459"/>
        <end position="486"/>
    </location>
</feature>
<reference evidence="3" key="1">
    <citation type="submission" date="2024-06" db="EMBL/GenBank/DDBJ databases">
        <title>Multi-omics analyses provide insights into the biosynthesis of the anticancer antibiotic pleurotin in Hohenbuehelia grisea.</title>
        <authorList>
            <person name="Weaver J.A."/>
            <person name="Alberti F."/>
        </authorList>
    </citation>
    <scope>NUCLEOTIDE SEQUENCE [LARGE SCALE GENOMIC DNA]</scope>
    <source>
        <strain evidence="3">T-177</strain>
    </source>
</reference>
<keyword evidence="3" id="KW-1185">Reference proteome</keyword>
<sequence length="486" mass="55620">MSNFFPNINLDALKVLAIAAAIVQRNQRKAVRERQGYRVPPDVVPKVENLADIEFGGDRMILVTFETNTVFFGPRQMLAHFPAGRSALTVQVMRRMTAYLQHSKFRAQGIRPPVIYQSQEMPNKVGADVVLLQKPPGVHLDTEWPKLSMKERKHVVDRLIVMMLELFNSRMPTITSFMQGHEYALPPGSGPDRELLISRQFNFGPLKDLPPQRALKSNAEYLQALAARIDRVFSSPALANAAAHDTGFPENPRLTDADVERIKETWRRLKTLIPFHTGGFYTPASLNNERQQVFDVLSGNEFALVHPDLRMSRFIVDFRRNQDEPADLYVFGWEHAHTAPLWSAARMPQWLMPHVIPADPVPWEEKAAFKRYIVKQCCKRHPLEKTWKWLAAHLHGRVERWFEGLIGAHWMFRDMNEVFLSSLQEHWAREGIPVQFPIDASRQYLARVGYTSLAGHDRDTSSLNSLGGAPPIDLEQEMEETPQKLA</sequence>
<protein>
    <recommendedName>
        <fullName evidence="4">Aminoglycoside phosphotransferase domain-containing protein</fullName>
    </recommendedName>
</protein>
<dbReference type="PANTHER" id="PTHR21310:SF15">
    <property type="entry name" value="AMINOGLYCOSIDE PHOSPHOTRANSFERASE DOMAIN-CONTAINING PROTEIN"/>
    <property type="match status" value="1"/>
</dbReference>
<evidence type="ECO:0008006" key="4">
    <source>
        <dbReference type="Google" id="ProtNLM"/>
    </source>
</evidence>
<accession>A0ABR3J135</accession>
<name>A0ABR3J135_9AGAR</name>
<proteinExistence type="predicted"/>
<evidence type="ECO:0000313" key="3">
    <source>
        <dbReference type="Proteomes" id="UP001556367"/>
    </source>
</evidence>
<dbReference type="Proteomes" id="UP001556367">
    <property type="component" value="Unassembled WGS sequence"/>
</dbReference>
<evidence type="ECO:0000313" key="2">
    <source>
        <dbReference type="EMBL" id="KAL0949299.1"/>
    </source>
</evidence>